<dbReference type="GO" id="GO:0017089">
    <property type="term" value="F:glycolipid transfer activity"/>
    <property type="evidence" value="ECO:0007669"/>
    <property type="project" value="TreeGrafter"/>
</dbReference>
<organism evidence="7 8">
    <name type="scientific">Bathymodiolus azoricus thioautotrophic gill symbiont</name>
    <dbReference type="NCBI Taxonomy" id="235205"/>
    <lineage>
        <taxon>Bacteria</taxon>
        <taxon>Pseudomonadati</taxon>
        <taxon>Pseudomonadota</taxon>
        <taxon>Gammaproteobacteria</taxon>
        <taxon>sulfur-oxidizing symbionts</taxon>
    </lineage>
</organism>
<evidence type="ECO:0000256" key="2">
    <source>
        <dbReference type="ARBA" id="ARBA00022519"/>
    </source>
</evidence>
<evidence type="ECO:0000313" key="8">
    <source>
        <dbReference type="Proteomes" id="UP000198559"/>
    </source>
</evidence>
<dbReference type="InterPro" id="IPR026265">
    <property type="entry name" value="LptC"/>
</dbReference>
<evidence type="ECO:0000256" key="5">
    <source>
        <dbReference type="ARBA" id="ARBA00023136"/>
    </source>
</evidence>
<evidence type="ECO:0000313" key="7">
    <source>
        <dbReference type="EMBL" id="SEH74391.1"/>
    </source>
</evidence>
<name>A0A1H6KFS2_9GAMM</name>
<dbReference type="EMBL" id="CVUD02000116">
    <property type="protein sequence ID" value="SEH74391.1"/>
    <property type="molecule type" value="Genomic_DNA"/>
</dbReference>
<gene>
    <name evidence="7" type="ORF">BAZSYMB_SCAFFOLD00001_36</name>
</gene>
<feature type="transmembrane region" description="Helical" evidence="6">
    <location>
        <begin position="24"/>
        <end position="48"/>
    </location>
</feature>
<protein>
    <submittedName>
        <fullName evidence="7">Protein containing DUF1239</fullName>
    </submittedName>
</protein>
<evidence type="ECO:0000256" key="4">
    <source>
        <dbReference type="ARBA" id="ARBA00022989"/>
    </source>
</evidence>
<dbReference type="PANTHER" id="PTHR37481">
    <property type="entry name" value="LIPOPOLYSACCHARIDE EXPORT SYSTEM PROTEIN LPTC"/>
    <property type="match status" value="1"/>
</dbReference>
<evidence type="ECO:0000256" key="1">
    <source>
        <dbReference type="ARBA" id="ARBA00022475"/>
    </source>
</evidence>
<dbReference type="Pfam" id="PF06835">
    <property type="entry name" value="LptC"/>
    <property type="match status" value="2"/>
</dbReference>
<keyword evidence="3 6" id="KW-0812">Transmembrane</keyword>
<dbReference type="PANTHER" id="PTHR37481:SF1">
    <property type="entry name" value="LIPOPOLYSACCHARIDE EXPORT SYSTEM PROTEIN LPTC"/>
    <property type="match status" value="1"/>
</dbReference>
<dbReference type="NCBIfam" id="TIGR04409">
    <property type="entry name" value="LptC_YrbK"/>
    <property type="match status" value="1"/>
</dbReference>
<evidence type="ECO:0000256" key="6">
    <source>
        <dbReference type="SAM" id="Phobius"/>
    </source>
</evidence>
<sequence length="324" mass="37072">MVWCYGVDTTYFIVMINFHLRRNLLVVVFIIVPIGIVWLFITLVSSMFTSDDNINTDKITNYIEKIDNFALQEFNSKQQLVHFVEAKNYFNFKQAPALLIEPTVTAYNEKGEESYTMTSKRANYLGNGDIKFKGKVDIKSNTGIVYKMHAKELSVNTKTSDLISQREITYFDEHSKVLAEGMTMIETKDKMQLWGKISISQDGGQEIFTRDLTIDQSNAQKHYYSKRDTTYVADGNKIHAQGVDMNMNKNLVKLLNTIKILQKSGSIINTKNLVINQSNNKEIYSTKEKVHYQSRTVDIHSTGMHFNAKAKKVKLTGGVIGHYE</sequence>
<evidence type="ECO:0000256" key="3">
    <source>
        <dbReference type="ARBA" id="ARBA00022692"/>
    </source>
</evidence>
<dbReference type="AlphaFoldDB" id="A0A1H6KFS2"/>
<proteinExistence type="predicted"/>
<keyword evidence="2" id="KW-0997">Cell inner membrane</keyword>
<accession>A0A1H6KFS2</accession>
<dbReference type="GO" id="GO:0030288">
    <property type="term" value="C:outer membrane-bounded periplasmic space"/>
    <property type="evidence" value="ECO:0007669"/>
    <property type="project" value="TreeGrafter"/>
</dbReference>
<dbReference type="InterPro" id="IPR010664">
    <property type="entry name" value="LipoPS_assembly_LptC-rel"/>
</dbReference>
<keyword evidence="5 6" id="KW-0472">Membrane</keyword>
<dbReference type="Proteomes" id="UP000198559">
    <property type="component" value="Unassembled WGS sequence"/>
</dbReference>
<keyword evidence="4 6" id="KW-1133">Transmembrane helix</keyword>
<keyword evidence="1" id="KW-1003">Cell membrane</keyword>
<dbReference type="STRING" id="235205.BAZSYMB_SCAFFOLD00001_36"/>
<dbReference type="Gene3D" id="2.60.450.10">
    <property type="entry name" value="Lipopolysaccharide (LPS) transport protein A like domain"/>
    <property type="match status" value="2"/>
</dbReference>
<dbReference type="InterPro" id="IPR052363">
    <property type="entry name" value="LPS_export_LptC"/>
</dbReference>
<dbReference type="GO" id="GO:0015221">
    <property type="term" value="F:lipopolysaccharide transmembrane transporter activity"/>
    <property type="evidence" value="ECO:0007669"/>
    <property type="project" value="InterPro"/>
</dbReference>
<dbReference type="GO" id="GO:0005886">
    <property type="term" value="C:plasma membrane"/>
    <property type="evidence" value="ECO:0007669"/>
    <property type="project" value="InterPro"/>
</dbReference>
<reference evidence="8" key="1">
    <citation type="submission" date="2016-06" db="EMBL/GenBank/DDBJ databases">
        <authorList>
            <person name="Petersen J."/>
            <person name="Sayavedra L."/>
        </authorList>
    </citation>
    <scope>NUCLEOTIDE SEQUENCE [LARGE SCALE GENOMIC DNA]</scope>
    <source>
        <strain evidence="8">BazSymB</strain>
    </source>
</reference>